<organism evidence="1 2">
    <name type="scientific">Chitinophaga solisilvae</name>
    <dbReference type="NCBI Taxonomy" id="1233460"/>
    <lineage>
        <taxon>Bacteria</taxon>
        <taxon>Pseudomonadati</taxon>
        <taxon>Bacteroidota</taxon>
        <taxon>Chitinophagia</taxon>
        <taxon>Chitinophagales</taxon>
        <taxon>Chitinophagaceae</taxon>
        <taxon>Chitinophaga</taxon>
    </lineage>
</organism>
<accession>A0A9Q5D5P7</accession>
<comment type="caution">
    <text evidence="1">The sequence shown here is derived from an EMBL/GenBank/DDBJ whole genome shotgun (WGS) entry which is preliminary data.</text>
</comment>
<protein>
    <submittedName>
        <fullName evidence="1">Uncharacterized protein</fullName>
    </submittedName>
</protein>
<proteinExistence type="predicted"/>
<evidence type="ECO:0000313" key="1">
    <source>
        <dbReference type="EMBL" id="NSL86883.1"/>
    </source>
</evidence>
<dbReference type="EMBL" id="RIAR02000001">
    <property type="protein sequence ID" value="NSL86883.1"/>
    <property type="molecule type" value="Genomic_DNA"/>
</dbReference>
<sequence>MALVIQSYSPQLWKKVKEKLKKMQPLLAFGITDEIQSFTFLHDVHIVHPGELKRDNLELPEGLRCVLLSQGNAIAFADFYYTPKRRLKFSHTTTGPQVAAFTAAIALLEEEYAAVPGNWTATVIKVPIRGSWFLLLQCRQQNRYYRYENNQLERLSKKELKANLKNDL</sequence>
<name>A0A9Q5D5P7_9BACT</name>
<evidence type="ECO:0000313" key="2">
    <source>
        <dbReference type="Proteomes" id="UP000281028"/>
    </source>
</evidence>
<gene>
    <name evidence="1" type="ORF">ECE50_008580</name>
</gene>
<dbReference type="AlphaFoldDB" id="A0A9Q5D5P7"/>
<keyword evidence="2" id="KW-1185">Reference proteome</keyword>
<reference evidence="1" key="1">
    <citation type="submission" date="2020-05" db="EMBL/GenBank/DDBJ databases">
        <title>Chitinophaga laudate sp. nov., isolated from a tropical peat swamp.</title>
        <authorList>
            <person name="Goh C.B.S."/>
            <person name="Lee M.S."/>
            <person name="Parimannan S."/>
            <person name="Pasbakhsh P."/>
            <person name="Yule C.M."/>
            <person name="Rajandas H."/>
            <person name="Loke S."/>
            <person name="Croft L."/>
            <person name="Tan J.B.L."/>
        </authorList>
    </citation>
    <scope>NUCLEOTIDE SEQUENCE</scope>
    <source>
        <strain evidence="1">Mgbs1</strain>
    </source>
</reference>
<dbReference type="Proteomes" id="UP000281028">
    <property type="component" value="Unassembled WGS sequence"/>
</dbReference>